<keyword evidence="3" id="KW-0949">S-adenosyl-L-methionine</keyword>
<proteinExistence type="predicted"/>
<dbReference type="EMBL" id="JBHFEH010000028">
    <property type="protein sequence ID" value="KAL2052306.1"/>
    <property type="molecule type" value="Genomic_DNA"/>
</dbReference>
<keyword evidence="1" id="KW-0489">Methyltransferase</keyword>
<organism evidence="4 5">
    <name type="scientific">Lepraria finkii</name>
    <dbReference type="NCBI Taxonomy" id="1340010"/>
    <lineage>
        <taxon>Eukaryota</taxon>
        <taxon>Fungi</taxon>
        <taxon>Dikarya</taxon>
        <taxon>Ascomycota</taxon>
        <taxon>Pezizomycotina</taxon>
        <taxon>Lecanoromycetes</taxon>
        <taxon>OSLEUM clade</taxon>
        <taxon>Lecanoromycetidae</taxon>
        <taxon>Lecanorales</taxon>
        <taxon>Lecanorineae</taxon>
        <taxon>Stereocaulaceae</taxon>
        <taxon>Lepraria</taxon>
    </lineage>
</organism>
<comment type="caution">
    <text evidence="4">The sequence shown here is derived from an EMBL/GenBank/DDBJ whole genome shotgun (WGS) entry which is preliminary data.</text>
</comment>
<evidence type="ECO:0000313" key="4">
    <source>
        <dbReference type="EMBL" id="KAL2052306.1"/>
    </source>
</evidence>
<evidence type="ECO:0000256" key="2">
    <source>
        <dbReference type="ARBA" id="ARBA00022679"/>
    </source>
</evidence>
<name>A0ABR4B5Y3_9LECA</name>
<evidence type="ECO:0000313" key="5">
    <source>
        <dbReference type="Proteomes" id="UP001590951"/>
    </source>
</evidence>
<gene>
    <name evidence="4" type="ORF">ABVK25_007465</name>
</gene>
<protein>
    <submittedName>
        <fullName evidence="4">Uncharacterized protein</fullName>
    </submittedName>
</protein>
<dbReference type="Gene3D" id="1.10.10.10">
    <property type="entry name" value="Winged helix-like DNA-binding domain superfamily/Winged helix DNA-binding domain"/>
    <property type="match status" value="1"/>
</dbReference>
<keyword evidence="2" id="KW-0808">Transferase</keyword>
<accession>A0ABR4B5Y3</accession>
<dbReference type="SUPFAM" id="SSF46785">
    <property type="entry name" value="Winged helix' DNA-binding domain"/>
    <property type="match status" value="1"/>
</dbReference>
<reference evidence="4 5" key="1">
    <citation type="submission" date="2024-09" db="EMBL/GenBank/DDBJ databases">
        <title>Rethinking Asexuality: The Enigmatic Case of Functional Sexual Genes in Lepraria (Stereocaulaceae).</title>
        <authorList>
            <person name="Doellman M."/>
            <person name="Sun Y."/>
            <person name="Barcenas-Pena A."/>
            <person name="Lumbsch H.T."/>
            <person name="Grewe F."/>
        </authorList>
    </citation>
    <scope>NUCLEOTIDE SEQUENCE [LARGE SCALE GENOMIC DNA]</scope>
    <source>
        <strain evidence="4 5">Grewe 0041</strain>
    </source>
</reference>
<dbReference type="Proteomes" id="UP001590951">
    <property type="component" value="Unassembled WGS sequence"/>
</dbReference>
<dbReference type="PANTHER" id="PTHR43712">
    <property type="entry name" value="PUTATIVE (AFU_ORTHOLOGUE AFUA_4G14580)-RELATED"/>
    <property type="match status" value="1"/>
</dbReference>
<evidence type="ECO:0000256" key="3">
    <source>
        <dbReference type="ARBA" id="ARBA00022691"/>
    </source>
</evidence>
<sequence length="170" mass="18725">MGIEGIEGALEYGLYAVSVDVPGLVKQLRTLKSSDLQDEAGRQSLFEAVRTIAAALETPGDAVNRIAQTSLQTIAARTASDLNLFETLSKQDISVFYTTQLAETTKAERNSSQYVIGRLLRYLAGFSMVEEIGENQWAATEITKTLSMPGLRIGIYHKRGILRMTAYKPY</sequence>
<keyword evidence="5" id="KW-1185">Reference proteome</keyword>
<evidence type="ECO:0000256" key="1">
    <source>
        <dbReference type="ARBA" id="ARBA00022603"/>
    </source>
</evidence>
<dbReference type="PANTHER" id="PTHR43712:SF2">
    <property type="entry name" value="O-METHYLTRANSFERASE CICE"/>
    <property type="match status" value="1"/>
</dbReference>
<dbReference type="InterPro" id="IPR036388">
    <property type="entry name" value="WH-like_DNA-bd_sf"/>
</dbReference>
<dbReference type="InterPro" id="IPR036390">
    <property type="entry name" value="WH_DNA-bd_sf"/>
</dbReference>